<proteinExistence type="predicted"/>
<comment type="caution">
    <text evidence="3">The sequence shown here is derived from an EMBL/GenBank/DDBJ whole genome shotgun (WGS) entry which is preliminary data.</text>
</comment>
<keyword evidence="2" id="KW-1133">Transmembrane helix</keyword>
<accession>S3BVR2</accession>
<dbReference type="Proteomes" id="UP000014400">
    <property type="component" value="Unassembled WGS sequence"/>
</dbReference>
<dbReference type="STRING" id="1203554.HMPREF1476_01889"/>
<keyword evidence="2" id="KW-0472">Membrane</keyword>
<keyword evidence="2" id="KW-0812">Transmembrane</keyword>
<dbReference type="eggNOG" id="COG1598">
    <property type="taxonomic scope" value="Bacteria"/>
</dbReference>
<dbReference type="RefSeq" id="WP_016475017.1">
    <property type="nucleotide sequence ID" value="NZ_KE150480.1"/>
</dbReference>
<dbReference type="EMBL" id="ATCF01000027">
    <property type="protein sequence ID" value="EPD98182.1"/>
    <property type="molecule type" value="Genomic_DNA"/>
</dbReference>
<feature type="compositionally biased region" description="Low complexity" evidence="1">
    <location>
        <begin position="186"/>
        <end position="196"/>
    </location>
</feature>
<keyword evidence="4" id="KW-1185">Reference proteome</keyword>
<gene>
    <name evidence="3" type="ORF">HMPREF1476_01889</name>
</gene>
<evidence type="ECO:0000256" key="1">
    <source>
        <dbReference type="SAM" id="MobiDB-lite"/>
    </source>
</evidence>
<dbReference type="AlphaFoldDB" id="S3BVR2"/>
<sequence>MCKQRRCSARMLLRVVFVFLLAMQIPVRFRYRIERRQARWNVVFPELSSANFTADSPAQARTEAPEKALTALARLLLKGSEAVPVCQRAHAGEGEAVLPLFAQGKARFIERAWALQVQAADVARALGITRQEAARLFDLAHPTKIDALSKALEVLGAQLDLSLSLLPQGPSPLLNEKPRRGRTPKSAAAADDAASA</sequence>
<organism evidence="3 4">
    <name type="scientific">Sutterella wadsworthensis HGA0223</name>
    <dbReference type="NCBI Taxonomy" id="1203554"/>
    <lineage>
        <taxon>Bacteria</taxon>
        <taxon>Pseudomonadati</taxon>
        <taxon>Pseudomonadota</taxon>
        <taxon>Betaproteobacteria</taxon>
        <taxon>Burkholderiales</taxon>
        <taxon>Sutterellaceae</taxon>
        <taxon>Sutterella</taxon>
    </lineage>
</organism>
<dbReference type="PATRIC" id="fig|1203554.3.peg.1969"/>
<evidence type="ECO:0000313" key="3">
    <source>
        <dbReference type="EMBL" id="EPD98182.1"/>
    </source>
</evidence>
<dbReference type="HOGENOM" id="CLU_1539257_0_0_4"/>
<evidence type="ECO:0000313" key="4">
    <source>
        <dbReference type="Proteomes" id="UP000014400"/>
    </source>
</evidence>
<protein>
    <submittedName>
        <fullName evidence="3">Uncharacterized protein</fullName>
    </submittedName>
</protein>
<evidence type="ECO:0000256" key="2">
    <source>
        <dbReference type="SAM" id="Phobius"/>
    </source>
</evidence>
<reference evidence="3 4" key="1">
    <citation type="submission" date="2013-04" db="EMBL/GenBank/DDBJ databases">
        <title>The Genome Sequence of Sutterella wadsworthensis HGA0223.</title>
        <authorList>
            <consortium name="The Broad Institute Genomics Platform"/>
            <person name="Earl A."/>
            <person name="Ward D."/>
            <person name="Feldgarden M."/>
            <person name="Gevers D."/>
            <person name="Schmidt T.M."/>
            <person name="Dover J."/>
            <person name="Dai D."/>
            <person name="Walker B."/>
            <person name="Young S."/>
            <person name="Zeng Q."/>
            <person name="Gargeya S."/>
            <person name="Fitzgerald M."/>
            <person name="Haas B."/>
            <person name="Abouelleil A."/>
            <person name="Allen A.W."/>
            <person name="Alvarado L."/>
            <person name="Arachchi H.M."/>
            <person name="Berlin A.M."/>
            <person name="Chapman S.B."/>
            <person name="Gainer-Dewar J."/>
            <person name="Goldberg J."/>
            <person name="Griggs A."/>
            <person name="Gujja S."/>
            <person name="Hansen M."/>
            <person name="Howarth C."/>
            <person name="Imamovic A."/>
            <person name="Ireland A."/>
            <person name="Larimer J."/>
            <person name="McCowan C."/>
            <person name="Murphy C."/>
            <person name="Pearson M."/>
            <person name="Poon T.W."/>
            <person name="Priest M."/>
            <person name="Roberts A."/>
            <person name="Saif S."/>
            <person name="Shea T."/>
            <person name="Sisk P."/>
            <person name="Sykes S."/>
            <person name="Wortman J."/>
            <person name="Nusbaum C."/>
            <person name="Birren B."/>
        </authorList>
    </citation>
    <scope>NUCLEOTIDE SEQUENCE [LARGE SCALE GENOMIC DNA]</scope>
    <source>
        <strain evidence="3 4">HGA0223</strain>
    </source>
</reference>
<feature type="transmembrane region" description="Helical" evidence="2">
    <location>
        <begin position="12"/>
        <end position="29"/>
    </location>
</feature>
<feature type="region of interest" description="Disordered" evidence="1">
    <location>
        <begin position="168"/>
        <end position="196"/>
    </location>
</feature>
<name>S3BVR2_9BURK</name>